<gene>
    <name evidence="1" type="ORF">D5F01_LYC23729</name>
</gene>
<dbReference type="AlphaFoldDB" id="A0A6G0HG16"/>
<evidence type="ECO:0000313" key="1">
    <source>
        <dbReference type="EMBL" id="KAE8278178.1"/>
    </source>
</evidence>
<dbReference type="Proteomes" id="UP000424527">
    <property type="component" value="Unassembled WGS sequence"/>
</dbReference>
<proteinExistence type="predicted"/>
<keyword evidence="2" id="KW-1185">Reference proteome</keyword>
<reference evidence="1 2" key="1">
    <citation type="submission" date="2019-07" db="EMBL/GenBank/DDBJ databases">
        <title>Chromosome genome assembly for large yellow croaker.</title>
        <authorList>
            <person name="Xiao S."/>
        </authorList>
    </citation>
    <scope>NUCLEOTIDE SEQUENCE [LARGE SCALE GENOMIC DNA]</scope>
    <source>
        <strain evidence="1">JMULYC20181020</strain>
        <tissue evidence="1">Muscle</tissue>
    </source>
</reference>
<dbReference type="PANTHER" id="PTHR33198">
    <property type="entry name" value="ANK_REP_REGION DOMAIN-CONTAINING PROTEIN-RELATED"/>
    <property type="match status" value="1"/>
</dbReference>
<organism evidence="1 2">
    <name type="scientific">Larimichthys crocea</name>
    <name type="common">Large yellow croaker</name>
    <name type="synonym">Pseudosciaena crocea</name>
    <dbReference type="NCBI Taxonomy" id="215358"/>
    <lineage>
        <taxon>Eukaryota</taxon>
        <taxon>Metazoa</taxon>
        <taxon>Chordata</taxon>
        <taxon>Craniata</taxon>
        <taxon>Vertebrata</taxon>
        <taxon>Euteleostomi</taxon>
        <taxon>Actinopterygii</taxon>
        <taxon>Neopterygii</taxon>
        <taxon>Teleostei</taxon>
        <taxon>Neoteleostei</taxon>
        <taxon>Acanthomorphata</taxon>
        <taxon>Eupercaria</taxon>
        <taxon>Sciaenidae</taxon>
        <taxon>Larimichthys</taxon>
    </lineage>
</organism>
<sequence length="210" mass="24234">METFDVPTPRMDWESSNLPDAWRRFKQHIDLMFTGPLNKKSEEEKCSFLLLWIGHKGRDISNAWILTEDDAKQLKTYYDGFSPYLTPKADPIFARYKFHEKTQGSGESFEHFVTELKLLVKDCGYANSEEMVRDRIVFATNSPRSNSLAEKTVQTAKRILTKAKEDKKDPYLSLLEYRNTPVDGLKSPAQILMSHRLSSILPTTALQLRP</sequence>
<dbReference type="EMBL" id="REGW02000028">
    <property type="protein sequence ID" value="KAE8278178.1"/>
    <property type="molecule type" value="Genomic_DNA"/>
</dbReference>
<name>A0A6G0HG16_LARCR</name>
<evidence type="ECO:0008006" key="3">
    <source>
        <dbReference type="Google" id="ProtNLM"/>
    </source>
</evidence>
<dbReference type="PANTHER" id="PTHR33198:SF20">
    <property type="entry name" value="RETROTRANSPOSON GAG DOMAIN-CONTAINING PROTEIN"/>
    <property type="match status" value="1"/>
</dbReference>
<evidence type="ECO:0000313" key="2">
    <source>
        <dbReference type="Proteomes" id="UP000424527"/>
    </source>
</evidence>
<accession>A0A6G0HG16</accession>
<protein>
    <recommendedName>
        <fullName evidence="3">Retrotransposon gag domain-containing protein</fullName>
    </recommendedName>
</protein>
<comment type="caution">
    <text evidence="1">The sequence shown here is derived from an EMBL/GenBank/DDBJ whole genome shotgun (WGS) entry which is preliminary data.</text>
</comment>